<protein>
    <submittedName>
        <fullName evidence="1">Zinc finger RING/FYVE/PHD-type protein</fullName>
    </submittedName>
</protein>
<evidence type="ECO:0000313" key="1">
    <source>
        <dbReference type="EMBL" id="KAH7681104.1"/>
    </source>
</evidence>
<reference evidence="2" key="1">
    <citation type="journal article" date="2022" name="Nat. Commun.">
        <title>Chromosome evolution and the genetic basis of agronomically important traits in greater yam.</title>
        <authorList>
            <person name="Bredeson J.V."/>
            <person name="Lyons J.B."/>
            <person name="Oniyinde I.O."/>
            <person name="Okereke N.R."/>
            <person name="Kolade O."/>
            <person name="Nnabue I."/>
            <person name="Nwadili C.O."/>
            <person name="Hribova E."/>
            <person name="Parker M."/>
            <person name="Nwogha J."/>
            <person name="Shu S."/>
            <person name="Carlson J."/>
            <person name="Kariba R."/>
            <person name="Muthemba S."/>
            <person name="Knop K."/>
            <person name="Barton G.J."/>
            <person name="Sherwood A.V."/>
            <person name="Lopez-Montes A."/>
            <person name="Asiedu R."/>
            <person name="Jamnadass R."/>
            <person name="Muchugi A."/>
            <person name="Goodstein D."/>
            <person name="Egesi C.N."/>
            <person name="Featherston J."/>
            <person name="Asfaw A."/>
            <person name="Simpson G.G."/>
            <person name="Dolezel J."/>
            <person name="Hendre P.S."/>
            <person name="Van Deynze A."/>
            <person name="Kumar P.L."/>
            <person name="Obidiegwu J.E."/>
            <person name="Bhattacharjee R."/>
            <person name="Rokhsar D.S."/>
        </authorList>
    </citation>
    <scope>NUCLEOTIDE SEQUENCE [LARGE SCALE GENOMIC DNA]</scope>
    <source>
        <strain evidence="2">cv. TDa95/00328</strain>
    </source>
</reference>
<name>A0ACB7W159_DIOAL</name>
<evidence type="ECO:0000313" key="2">
    <source>
        <dbReference type="Proteomes" id="UP000827976"/>
    </source>
</evidence>
<dbReference type="Proteomes" id="UP000827976">
    <property type="component" value="Chromosome 5"/>
</dbReference>
<keyword evidence="2" id="KW-1185">Reference proteome</keyword>
<proteinExistence type="predicted"/>
<sequence>MKLQTYAGFSFLAAITVIYHAFSSREQFYPAMVYLSTSKICLVILLNKGLVLMCMVWQLVKRIFLGSLREAEVERLNEQAWREVMEILFAITIFRQDFSVSFLAMVTALLLIKALHWLAQKRVEYIETTPSVTTLSHIRIVSFMGFLLTLDCLFFYSSLKPLIQTWQASVALFFAFEYMILATTTVATFIKYVFYVSDMLMDGQWEKKAVYTFYLELVRDLLHLSMYIIFFFVIFVEHEDECMCLGLMNYGVPLHLIRELYETFRNFRIRVADYIRYRKLTSNMNERFPDATPAEINASDATCIICREEMITAKKLLCGHLFHVHCLRSWLERQHTCPTCRSLVVPPENGPAGVRRQHGNPQEAHQPGKLGEV</sequence>
<comment type="caution">
    <text evidence="1">The sequence shown here is derived from an EMBL/GenBank/DDBJ whole genome shotgun (WGS) entry which is preliminary data.</text>
</comment>
<gene>
    <name evidence="1" type="ORF">IHE45_05G037500</name>
</gene>
<accession>A0ACB7W159</accession>
<dbReference type="EMBL" id="CM037015">
    <property type="protein sequence ID" value="KAH7681104.1"/>
    <property type="molecule type" value="Genomic_DNA"/>
</dbReference>
<organism evidence="1 2">
    <name type="scientific">Dioscorea alata</name>
    <name type="common">Purple yam</name>
    <dbReference type="NCBI Taxonomy" id="55571"/>
    <lineage>
        <taxon>Eukaryota</taxon>
        <taxon>Viridiplantae</taxon>
        <taxon>Streptophyta</taxon>
        <taxon>Embryophyta</taxon>
        <taxon>Tracheophyta</taxon>
        <taxon>Spermatophyta</taxon>
        <taxon>Magnoliopsida</taxon>
        <taxon>Liliopsida</taxon>
        <taxon>Dioscoreales</taxon>
        <taxon>Dioscoreaceae</taxon>
        <taxon>Dioscorea</taxon>
    </lineage>
</organism>